<name>B7K5E7_RIPO1</name>
<reference evidence="2" key="1">
    <citation type="journal article" date="2011" name="MBio">
        <title>Novel metabolic attributes of the genus Cyanothece, comprising a group of unicellular nitrogen-fixing Cyanobacteria.</title>
        <authorList>
            <person name="Bandyopadhyay A."/>
            <person name="Elvitigala T."/>
            <person name="Welsh E."/>
            <person name="Stockel J."/>
            <person name="Liberton M."/>
            <person name="Min H."/>
            <person name="Sherman L.A."/>
            <person name="Pakrasi H.B."/>
        </authorList>
    </citation>
    <scope>NUCLEOTIDE SEQUENCE [LARGE SCALE GENOMIC DNA]</scope>
    <source>
        <strain evidence="2">PCC 8801</strain>
    </source>
</reference>
<gene>
    <name evidence="1" type="ordered locus">PCC8801_2679</name>
</gene>
<protein>
    <recommendedName>
        <fullName evidence="3">Winged helix-turn helix domain-containing protein</fullName>
    </recommendedName>
</protein>
<evidence type="ECO:0000313" key="1">
    <source>
        <dbReference type="EMBL" id="ACK66680.1"/>
    </source>
</evidence>
<keyword evidence="2" id="KW-1185">Reference proteome</keyword>
<dbReference type="EMBL" id="CP001287">
    <property type="protein sequence ID" value="ACK66680.1"/>
    <property type="molecule type" value="Genomic_DNA"/>
</dbReference>
<proteinExistence type="predicted"/>
<evidence type="ECO:0008006" key="3">
    <source>
        <dbReference type="Google" id="ProtNLM"/>
    </source>
</evidence>
<dbReference type="Pfam" id="PF13565">
    <property type="entry name" value="HTH_32"/>
    <property type="match status" value="1"/>
</dbReference>
<accession>B7K5E7</accession>
<dbReference type="eggNOG" id="COG3415">
    <property type="taxonomic scope" value="Bacteria"/>
</dbReference>
<dbReference type="KEGG" id="cyp:PCC8801_2679"/>
<evidence type="ECO:0000313" key="2">
    <source>
        <dbReference type="Proteomes" id="UP000008204"/>
    </source>
</evidence>
<dbReference type="SUPFAM" id="SSF46689">
    <property type="entry name" value="Homeodomain-like"/>
    <property type="match status" value="1"/>
</dbReference>
<sequence length="199" mass="23651">MDFDHQQQKHHNEMPKNYLTSFQRKTLQKTLEGEIEEKYRQRIKIILLADEGKSQTEICQLLGCCQSTARHWIMMARSGQAHRWEDNKIGRPKRVNEQYLKRLQELVSQSPREFGYSFKRWTAEWLSRHLENEFNIKVSDRYINQLLKQMGLSTKANPKKVDTNPSHSYQTNNLLIRDLPLVTQVNLEQVLSLNLLKQE</sequence>
<dbReference type="Proteomes" id="UP000008204">
    <property type="component" value="Chromosome"/>
</dbReference>
<dbReference type="InterPro" id="IPR009057">
    <property type="entry name" value="Homeodomain-like_sf"/>
</dbReference>
<dbReference type="HOGENOM" id="CLU_100571_0_0_3"/>
<organism evidence="1 2">
    <name type="scientific">Rippkaea orientalis (strain PCC 8801 / RF-1)</name>
    <name type="common">Cyanothece sp. (strain PCC 8801)</name>
    <dbReference type="NCBI Taxonomy" id="41431"/>
    <lineage>
        <taxon>Bacteria</taxon>
        <taxon>Bacillati</taxon>
        <taxon>Cyanobacteriota</taxon>
        <taxon>Cyanophyceae</taxon>
        <taxon>Oscillatoriophycideae</taxon>
        <taxon>Chroococcales</taxon>
        <taxon>Aphanothecaceae</taxon>
        <taxon>Rippkaea</taxon>
        <taxon>Rippkaea orientalis</taxon>
    </lineage>
</organism>
<dbReference type="AlphaFoldDB" id="B7K5E7"/>
<dbReference type="OrthoDB" id="484211at2"/>
<dbReference type="STRING" id="41431.PCC8801_2679"/>
<dbReference type="RefSeq" id="WP_012595947.1">
    <property type="nucleotide sequence ID" value="NC_011726.1"/>
</dbReference>